<feature type="transmembrane region" description="Helical" evidence="5">
    <location>
        <begin position="203"/>
        <end position="225"/>
    </location>
</feature>
<sequence>MGTNLVDAKRLLELSAGLGALTLVTTYLVSTTNGRVAPFIPIISEMPFAEPESSLFSAGLTVSIFCFILLAQTFHRIFGPIAREAGGNYESWNDLIRIMASFGGVCGIITVNFHWNIHPVLHGVTAGVLFTSFLIWGTFANHLLEKSGRGDNTRRLAVYLGWGFFLFMIIFSALDSQELVEDGHGFFYRLDNPPTVDQDRSTYLNLTALCEWGMVFSFYIAAFTYRKELEGTSI</sequence>
<dbReference type="PANTHER" id="PTHR21324">
    <property type="entry name" value="FASTING-INDUCIBLE INTEGRAL MEMBRANE PROTEIN TM6P1-RELATED"/>
    <property type="match status" value="1"/>
</dbReference>
<evidence type="ECO:0000259" key="6">
    <source>
        <dbReference type="Pfam" id="PF10277"/>
    </source>
</evidence>
<comment type="subcellular location">
    <subcellularLocation>
        <location evidence="1">Endomembrane system</location>
        <topology evidence="1">Multi-pass membrane protein</topology>
    </subcellularLocation>
</comment>
<dbReference type="AlphaFoldDB" id="A0A075FR43"/>
<evidence type="ECO:0000256" key="5">
    <source>
        <dbReference type="SAM" id="Phobius"/>
    </source>
</evidence>
<keyword evidence="4 5" id="KW-0472">Membrane</keyword>
<feature type="transmembrane region" description="Helical" evidence="5">
    <location>
        <begin position="121"/>
        <end position="144"/>
    </location>
</feature>
<keyword evidence="2 5" id="KW-0812">Transmembrane</keyword>
<dbReference type="InterPro" id="IPR050911">
    <property type="entry name" value="DRAM/TMEM150_Autophagy_Mod"/>
</dbReference>
<evidence type="ECO:0000256" key="1">
    <source>
        <dbReference type="ARBA" id="ARBA00004127"/>
    </source>
</evidence>
<dbReference type="InterPro" id="IPR019402">
    <property type="entry name" value="CWH43_N"/>
</dbReference>
<feature type="domain" description="CWH43-like N-terminal" evidence="6">
    <location>
        <begin position="18"/>
        <end position="228"/>
    </location>
</feature>
<evidence type="ECO:0000256" key="2">
    <source>
        <dbReference type="ARBA" id="ARBA00022692"/>
    </source>
</evidence>
<dbReference type="GO" id="GO:0012505">
    <property type="term" value="C:endomembrane system"/>
    <property type="evidence" value="ECO:0007669"/>
    <property type="project" value="UniProtKB-SubCell"/>
</dbReference>
<evidence type="ECO:0000313" key="7">
    <source>
        <dbReference type="EMBL" id="AIE93764.1"/>
    </source>
</evidence>
<keyword evidence="3 5" id="KW-1133">Transmembrane helix</keyword>
<dbReference type="Pfam" id="PF10277">
    <property type="entry name" value="Frag1"/>
    <property type="match status" value="1"/>
</dbReference>
<accession>A0A075FR43</accession>
<organism evidence="7">
    <name type="scientific">uncultured marine group II/III euryarchaeote AD1000_39_G05</name>
    <dbReference type="NCBI Taxonomy" id="1457764"/>
    <lineage>
        <taxon>Archaea</taxon>
        <taxon>Methanobacteriati</taxon>
        <taxon>Methanobacteriota</taxon>
        <taxon>environmental samples</taxon>
    </lineage>
</organism>
<feature type="transmembrane region" description="Helical" evidence="5">
    <location>
        <begin position="156"/>
        <end position="174"/>
    </location>
</feature>
<feature type="transmembrane region" description="Helical" evidence="5">
    <location>
        <begin position="95"/>
        <end position="115"/>
    </location>
</feature>
<name>A0A075FR43_9EURY</name>
<dbReference type="PANTHER" id="PTHR21324:SF2">
    <property type="entry name" value="EG:22E5.9 PROTEIN"/>
    <property type="match status" value="1"/>
</dbReference>
<protein>
    <recommendedName>
        <fullName evidence="6">CWH43-like N-terminal domain-containing protein</fullName>
    </recommendedName>
</protein>
<evidence type="ECO:0000256" key="4">
    <source>
        <dbReference type="ARBA" id="ARBA00023136"/>
    </source>
</evidence>
<proteinExistence type="predicted"/>
<dbReference type="EMBL" id="KF900403">
    <property type="protein sequence ID" value="AIE93764.1"/>
    <property type="molecule type" value="Genomic_DNA"/>
</dbReference>
<feature type="transmembrane region" description="Helical" evidence="5">
    <location>
        <begin position="12"/>
        <end position="29"/>
    </location>
</feature>
<evidence type="ECO:0000256" key="3">
    <source>
        <dbReference type="ARBA" id="ARBA00022989"/>
    </source>
</evidence>
<reference evidence="7" key="1">
    <citation type="journal article" date="2014" name="Genome Biol. Evol.">
        <title>Pangenome evidence for extensive interdomain horizontal transfer affecting lineage core and shell genes in uncultured planktonic thaumarchaeota and euryarchaeota.</title>
        <authorList>
            <person name="Deschamps P."/>
            <person name="Zivanovic Y."/>
            <person name="Moreira D."/>
            <person name="Rodriguez-Valera F."/>
            <person name="Lopez-Garcia P."/>
        </authorList>
    </citation>
    <scope>NUCLEOTIDE SEQUENCE</scope>
</reference>
<feature type="transmembrane region" description="Helical" evidence="5">
    <location>
        <begin position="55"/>
        <end position="74"/>
    </location>
</feature>